<evidence type="ECO:0000256" key="6">
    <source>
        <dbReference type="SAM" id="Phobius"/>
    </source>
</evidence>
<protein>
    <submittedName>
        <fullName evidence="7">Energy-coupling factor transport system permease protein</fullName>
    </submittedName>
</protein>
<dbReference type="AlphaFoldDB" id="A0A1N7CLM1"/>
<dbReference type="OrthoDB" id="31170at2157"/>
<keyword evidence="2" id="KW-1003">Cell membrane</keyword>
<keyword evidence="8" id="KW-1185">Reference proteome</keyword>
<sequence length="259" mass="28251">MPDSDTSIYQPGESILHRMNPVTEIVLATCLSLVVFIVGDYRIPLALALVLLGFVFVARVHGLVLKLYGAVAVPFAFFLLLIQGILLRPADPTALYTFGSITVWESGFEQARLIFLRISVLILAFLLFATTAQPQRMRIALMEKGVPSKLAYVFIASLQIIPEIRDRAGAISEAQQARGLDTTADVRTRLSSIVALLAPLLISTLIVANTRALALNARGFQAEGPRTYLYEVSDPTGERVLRYLGGVAVIAAIGWRILV</sequence>
<keyword evidence="3 6" id="KW-0812">Transmembrane</keyword>
<organism evidence="7 8">
    <name type="scientific">Haladaptatus litoreus</name>
    <dbReference type="NCBI Taxonomy" id="553468"/>
    <lineage>
        <taxon>Archaea</taxon>
        <taxon>Methanobacteriati</taxon>
        <taxon>Methanobacteriota</taxon>
        <taxon>Stenosarchaea group</taxon>
        <taxon>Halobacteria</taxon>
        <taxon>Halobacteriales</taxon>
        <taxon>Haladaptataceae</taxon>
        <taxon>Haladaptatus</taxon>
    </lineage>
</organism>
<evidence type="ECO:0000256" key="3">
    <source>
        <dbReference type="ARBA" id="ARBA00022692"/>
    </source>
</evidence>
<keyword evidence="4 6" id="KW-1133">Transmembrane helix</keyword>
<name>A0A1N7CLM1_9EURY</name>
<dbReference type="Pfam" id="PF02361">
    <property type="entry name" value="CbiQ"/>
    <property type="match status" value="1"/>
</dbReference>
<gene>
    <name evidence="7" type="ORF">SAMN05421858_3090</name>
</gene>
<evidence type="ECO:0000256" key="2">
    <source>
        <dbReference type="ARBA" id="ARBA00022475"/>
    </source>
</evidence>
<feature type="transmembrane region" description="Helical" evidence="6">
    <location>
        <begin position="190"/>
        <end position="208"/>
    </location>
</feature>
<dbReference type="PANTHER" id="PTHR34857:SF2">
    <property type="entry name" value="SLL0384 PROTEIN"/>
    <property type="match status" value="1"/>
</dbReference>
<proteinExistence type="predicted"/>
<evidence type="ECO:0000256" key="1">
    <source>
        <dbReference type="ARBA" id="ARBA00004141"/>
    </source>
</evidence>
<keyword evidence="5 6" id="KW-0472">Membrane</keyword>
<comment type="subcellular location">
    <subcellularLocation>
        <location evidence="1">Membrane</location>
        <topology evidence="1">Multi-pass membrane protein</topology>
    </subcellularLocation>
</comment>
<feature type="transmembrane region" description="Helical" evidence="6">
    <location>
        <begin position="114"/>
        <end position="132"/>
    </location>
</feature>
<accession>A0A1N7CLM1</accession>
<reference evidence="8" key="1">
    <citation type="submission" date="2017-01" db="EMBL/GenBank/DDBJ databases">
        <authorList>
            <person name="Varghese N."/>
            <person name="Submissions S."/>
        </authorList>
    </citation>
    <scope>NUCLEOTIDE SEQUENCE [LARGE SCALE GENOMIC DNA]</scope>
    <source>
        <strain evidence="8">CGMCC 1.7737</strain>
    </source>
</reference>
<feature type="transmembrane region" description="Helical" evidence="6">
    <location>
        <begin position="67"/>
        <end position="86"/>
    </location>
</feature>
<dbReference type="CDD" id="cd16914">
    <property type="entry name" value="EcfT"/>
    <property type="match status" value="1"/>
</dbReference>
<feature type="transmembrane region" description="Helical" evidence="6">
    <location>
        <begin position="43"/>
        <end position="60"/>
    </location>
</feature>
<dbReference type="PANTHER" id="PTHR34857">
    <property type="entry name" value="SLL0384 PROTEIN"/>
    <property type="match status" value="1"/>
</dbReference>
<dbReference type="InterPro" id="IPR051611">
    <property type="entry name" value="ECF_transporter_component"/>
</dbReference>
<evidence type="ECO:0000313" key="7">
    <source>
        <dbReference type="EMBL" id="SIR64506.1"/>
    </source>
</evidence>
<evidence type="ECO:0000256" key="4">
    <source>
        <dbReference type="ARBA" id="ARBA00022989"/>
    </source>
</evidence>
<evidence type="ECO:0000313" key="8">
    <source>
        <dbReference type="Proteomes" id="UP000186914"/>
    </source>
</evidence>
<evidence type="ECO:0000256" key="5">
    <source>
        <dbReference type="ARBA" id="ARBA00023136"/>
    </source>
</evidence>
<dbReference type="Proteomes" id="UP000186914">
    <property type="component" value="Unassembled WGS sequence"/>
</dbReference>
<feature type="transmembrane region" description="Helical" evidence="6">
    <location>
        <begin position="240"/>
        <end position="258"/>
    </location>
</feature>
<dbReference type="RefSeq" id="WP_084186309.1">
    <property type="nucleotide sequence ID" value="NZ_FTNO01000003.1"/>
</dbReference>
<dbReference type="EMBL" id="FTNO01000003">
    <property type="protein sequence ID" value="SIR64506.1"/>
    <property type="molecule type" value="Genomic_DNA"/>
</dbReference>
<dbReference type="InterPro" id="IPR003339">
    <property type="entry name" value="ABC/ECF_trnsptr_transmembrane"/>
</dbReference>
<dbReference type="GO" id="GO:0005886">
    <property type="term" value="C:plasma membrane"/>
    <property type="evidence" value="ECO:0007669"/>
    <property type="project" value="UniProtKB-ARBA"/>
</dbReference>